<evidence type="ECO:0000313" key="2">
    <source>
        <dbReference type="Proteomes" id="UP001629235"/>
    </source>
</evidence>
<gene>
    <name evidence="1" type="ORF">PQR01_38280</name>
</gene>
<name>A0ACC7NRL7_9BURK</name>
<keyword evidence="2" id="KW-1185">Reference proteome</keyword>
<dbReference type="EMBL" id="JAQQDW010000164">
    <property type="protein sequence ID" value="MFM0109078.1"/>
    <property type="molecule type" value="Genomic_DNA"/>
</dbReference>
<proteinExistence type="predicted"/>
<comment type="caution">
    <text evidence="1">The sequence shown here is derived from an EMBL/GenBank/DDBJ whole genome shotgun (WGS) entry which is preliminary data.</text>
</comment>
<accession>A0ACC7NRL7</accession>
<protein>
    <submittedName>
        <fullName evidence="1">Uncharacterized protein</fullName>
    </submittedName>
</protein>
<reference evidence="1 2" key="1">
    <citation type="journal article" date="2024" name="Chem. Sci.">
        <title>Discovery of megapolipeptins by genome mining of a Burkholderiales bacteria collection.</title>
        <authorList>
            <person name="Paulo B.S."/>
            <person name="Recchia M.J.J."/>
            <person name="Lee S."/>
            <person name="Fergusson C.H."/>
            <person name="Romanowski S.B."/>
            <person name="Hernandez A."/>
            <person name="Krull N."/>
            <person name="Liu D.Y."/>
            <person name="Cavanagh H."/>
            <person name="Bos A."/>
            <person name="Gray C.A."/>
            <person name="Murphy B.T."/>
            <person name="Linington R.G."/>
            <person name="Eustaquio A.S."/>
        </authorList>
    </citation>
    <scope>NUCLEOTIDE SEQUENCE [LARGE SCALE GENOMIC DNA]</scope>
    <source>
        <strain evidence="1 2">RL18-126-BIB-B</strain>
    </source>
</reference>
<evidence type="ECO:0000313" key="1">
    <source>
        <dbReference type="EMBL" id="MFM0109078.1"/>
    </source>
</evidence>
<sequence>MAVMLMVCMAMGGMVLMPTVVVLTAFHHPHHLAVAGPEKYQPSA</sequence>
<organism evidence="1 2">
    <name type="scientific">Paraburkholderia rhynchosiae</name>
    <dbReference type="NCBI Taxonomy" id="487049"/>
    <lineage>
        <taxon>Bacteria</taxon>
        <taxon>Pseudomonadati</taxon>
        <taxon>Pseudomonadota</taxon>
        <taxon>Betaproteobacteria</taxon>
        <taxon>Burkholderiales</taxon>
        <taxon>Burkholderiaceae</taxon>
        <taxon>Paraburkholderia</taxon>
    </lineage>
</organism>
<dbReference type="Proteomes" id="UP001629235">
    <property type="component" value="Unassembled WGS sequence"/>
</dbReference>